<evidence type="ECO:0000256" key="2">
    <source>
        <dbReference type="ARBA" id="ARBA00022559"/>
    </source>
</evidence>
<evidence type="ECO:0000256" key="3">
    <source>
        <dbReference type="ARBA" id="ARBA00022862"/>
    </source>
</evidence>
<protein>
    <submittedName>
        <fullName evidence="9">Peroxisomal membrane associated protein</fullName>
    </submittedName>
</protein>
<dbReference type="Proteomes" id="UP000308133">
    <property type="component" value="Unassembled WGS sequence"/>
</dbReference>
<dbReference type="GO" id="GO:0045454">
    <property type="term" value="P:cell redox homeostasis"/>
    <property type="evidence" value="ECO:0007669"/>
    <property type="project" value="TreeGrafter"/>
</dbReference>
<keyword evidence="5 7" id="KW-0676">Redox-active center</keyword>
<reference evidence="9 10" key="1">
    <citation type="submission" date="2018-02" db="EMBL/GenBank/DDBJ databases">
        <title>Draft genome sequences of Elsinoe sp., causing black scab on jojoba.</title>
        <authorList>
            <person name="Stodart B."/>
            <person name="Jeffress S."/>
            <person name="Ash G."/>
            <person name="Arun Chinnappa K."/>
        </authorList>
    </citation>
    <scope>NUCLEOTIDE SEQUENCE [LARGE SCALE GENOMIC DNA]</scope>
    <source>
        <strain evidence="9 10">Hillstone_2</strain>
    </source>
</reference>
<dbReference type="InterPro" id="IPR036249">
    <property type="entry name" value="Thioredoxin-like_sf"/>
</dbReference>
<dbReference type="Gene3D" id="3.40.30.10">
    <property type="entry name" value="Glutaredoxin"/>
    <property type="match status" value="1"/>
</dbReference>
<dbReference type="PANTHER" id="PTHR10430:SF39">
    <property type="entry name" value="PEROXISOMAL MEMBRANE ASSOCIATED PROTEIN 20"/>
    <property type="match status" value="1"/>
</dbReference>
<evidence type="ECO:0000259" key="8">
    <source>
        <dbReference type="PROSITE" id="PS51352"/>
    </source>
</evidence>
<organism evidence="9 10">
    <name type="scientific">Elsinoe australis</name>
    <dbReference type="NCBI Taxonomy" id="40998"/>
    <lineage>
        <taxon>Eukaryota</taxon>
        <taxon>Fungi</taxon>
        <taxon>Dikarya</taxon>
        <taxon>Ascomycota</taxon>
        <taxon>Pezizomycotina</taxon>
        <taxon>Dothideomycetes</taxon>
        <taxon>Dothideomycetidae</taxon>
        <taxon>Myriangiales</taxon>
        <taxon>Elsinoaceae</taxon>
        <taxon>Elsinoe</taxon>
    </lineage>
</organism>
<evidence type="ECO:0000313" key="10">
    <source>
        <dbReference type="Proteomes" id="UP000308133"/>
    </source>
</evidence>
<dbReference type="GO" id="GO:0005739">
    <property type="term" value="C:mitochondrion"/>
    <property type="evidence" value="ECO:0007669"/>
    <property type="project" value="TreeGrafter"/>
</dbReference>
<comment type="caution">
    <text evidence="9">The sequence shown here is derived from an EMBL/GenBank/DDBJ whole genome shotgun (WGS) entry which is preliminary data.</text>
</comment>
<keyword evidence="4 7" id="KW-0560">Oxidoreductase</keyword>
<dbReference type="InterPro" id="IPR013766">
    <property type="entry name" value="Thioredoxin_domain"/>
</dbReference>
<dbReference type="GO" id="GO:0005829">
    <property type="term" value="C:cytosol"/>
    <property type="evidence" value="ECO:0007669"/>
    <property type="project" value="TreeGrafter"/>
</dbReference>
<proteinExistence type="inferred from homology"/>
<dbReference type="GO" id="GO:0005777">
    <property type="term" value="C:peroxisome"/>
    <property type="evidence" value="ECO:0007669"/>
    <property type="project" value="TreeGrafter"/>
</dbReference>
<feature type="active site" description="Cysteine sulfenic acid (-SOH) intermediate" evidence="6">
    <location>
        <position position="79"/>
    </location>
</feature>
<dbReference type="CDD" id="cd03013">
    <property type="entry name" value="PRX5_like"/>
    <property type="match status" value="1"/>
</dbReference>
<keyword evidence="3 7" id="KW-0049">Antioxidant</keyword>
<evidence type="ECO:0000256" key="4">
    <source>
        <dbReference type="ARBA" id="ARBA00023002"/>
    </source>
</evidence>
<dbReference type="PANTHER" id="PTHR10430">
    <property type="entry name" value="PEROXIREDOXIN"/>
    <property type="match status" value="1"/>
</dbReference>
<sequence length="191" mass="19850">MFAVRSGAFNGALTANLMRGASTRAFHASRPALVKVGDAVPDIPLMESSPGSKVSLKQELSPPAHGIIIGVPAAFSPSCSAKHIPGYLNSDKLKNAGKVFVVSVNDAFVMKAWGETLDPAGNSGIRFLADPAGNFTKALDLDFDAAAIFGGPRSKRYALVIEDGKVKEAHVEPDNTGVFASTAEKVLAALA</sequence>
<dbReference type="GO" id="GO:0008379">
    <property type="term" value="F:thioredoxin peroxidase activity"/>
    <property type="evidence" value="ECO:0007669"/>
    <property type="project" value="InterPro"/>
</dbReference>
<evidence type="ECO:0000256" key="7">
    <source>
        <dbReference type="RuleBase" id="RU366011"/>
    </source>
</evidence>
<gene>
    <name evidence="9" type="ORF">C1H76_6180</name>
</gene>
<dbReference type="GO" id="GO:0042744">
    <property type="term" value="P:hydrogen peroxide catabolic process"/>
    <property type="evidence" value="ECO:0007669"/>
    <property type="project" value="TreeGrafter"/>
</dbReference>
<dbReference type="SUPFAM" id="SSF52833">
    <property type="entry name" value="Thioredoxin-like"/>
    <property type="match status" value="1"/>
</dbReference>
<comment type="function">
    <text evidence="7">Thiol-specific peroxidase that catalyzes the reduction of hydrogen peroxide and organic hydroperoxides to water and alcohols, respectively. Plays a role in cell protection against oxidative stress by detoxifying peroxides.</text>
</comment>
<evidence type="ECO:0000313" key="9">
    <source>
        <dbReference type="EMBL" id="TKX21684.1"/>
    </source>
</evidence>
<feature type="domain" description="Thioredoxin" evidence="8">
    <location>
        <begin position="34"/>
        <end position="191"/>
    </location>
</feature>
<comment type="similarity">
    <text evidence="1 7">Belongs to the peroxiredoxin family. Prx5 subfamily.</text>
</comment>
<dbReference type="GO" id="GO:0034599">
    <property type="term" value="P:cellular response to oxidative stress"/>
    <property type="evidence" value="ECO:0007669"/>
    <property type="project" value="InterPro"/>
</dbReference>
<dbReference type="PROSITE" id="PS51352">
    <property type="entry name" value="THIOREDOXIN_2"/>
    <property type="match status" value="1"/>
</dbReference>
<evidence type="ECO:0000256" key="5">
    <source>
        <dbReference type="ARBA" id="ARBA00023284"/>
    </source>
</evidence>
<dbReference type="EMBL" id="PTQR01000080">
    <property type="protein sequence ID" value="TKX21684.1"/>
    <property type="molecule type" value="Genomic_DNA"/>
</dbReference>
<dbReference type="Pfam" id="PF08534">
    <property type="entry name" value="Redoxin"/>
    <property type="match status" value="1"/>
</dbReference>
<dbReference type="InterPro" id="IPR037944">
    <property type="entry name" value="PRX5-like"/>
</dbReference>
<evidence type="ECO:0000256" key="1">
    <source>
        <dbReference type="ARBA" id="ARBA00010505"/>
    </source>
</evidence>
<keyword evidence="2 7" id="KW-0575">Peroxidase</keyword>
<dbReference type="FunFam" id="3.40.30.10:FF:000159">
    <property type="entry name" value="Peroxiredoxin"/>
    <property type="match status" value="1"/>
</dbReference>
<dbReference type="AlphaFoldDB" id="A0A4U7B0V7"/>
<accession>A0A4U7B0V7</accession>
<dbReference type="InterPro" id="IPR013740">
    <property type="entry name" value="Redoxin"/>
</dbReference>
<name>A0A4U7B0V7_9PEZI</name>
<evidence type="ECO:0000256" key="6">
    <source>
        <dbReference type="PIRSR" id="PIRSR637944-1"/>
    </source>
</evidence>